<feature type="compositionally biased region" description="Acidic residues" evidence="1">
    <location>
        <begin position="55"/>
        <end position="65"/>
    </location>
</feature>
<feature type="signal peptide" evidence="2">
    <location>
        <begin position="1"/>
        <end position="16"/>
    </location>
</feature>
<gene>
    <name evidence="3" type="ORF">EJK17_03780</name>
</gene>
<feature type="region of interest" description="Disordered" evidence="1">
    <location>
        <begin position="27"/>
        <end position="82"/>
    </location>
</feature>
<evidence type="ECO:0000313" key="4">
    <source>
        <dbReference type="Proteomes" id="UP000288291"/>
    </source>
</evidence>
<protein>
    <submittedName>
        <fullName evidence="3">Uncharacterized protein</fullName>
    </submittedName>
</protein>
<dbReference type="RefSeq" id="WP_103661276.1">
    <property type="nucleotide sequence ID" value="NZ_ML136876.1"/>
</dbReference>
<evidence type="ECO:0000256" key="2">
    <source>
        <dbReference type="SAM" id="SignalP"/>
    </source>
</evidence>
<dbReference type="AlphaFoldDB" id="A0A437SW46"/>
<organism evidence="3 4">
    <name type="scientific">Lactobacillus xujianguonis</name>
    <dbReference type="NCBI Taxonomy" id="2495899"/>
    <lineage>
        <taxon>Bacteria</taxon>
        <taxon>Bacillati</taxon>
        <taxon>Bacillota</taxon>
        <taxon>Bacilli</taxon>
        <taxon>Lactobacillales</taxon>
        <taxon>Lactobacillaceae</taxon>
        <taxon>Lactobacillus</taxon>
    </lineage>
</organism>
<keyword evidence="2" id="KW-0732">Signal</keyword>
<proteinExistence type="predicted"/>
<evidence type="ECO:0000313" key="3">
    <source>
        <dbReference type="EMBL" id="RVU71133.1"/>
    </source>
</evidence>
<name>A0A437SW46_9LACO</name>
<accession>A0A437SW46</accession>
<evidence type="ECO:0000256" key="1">
    <source>
        <dbReference type="SAM" id="MobiDB-lite"/>
    </source>
</evidence>
<dbReference type="EMBL" id="RXIA01000007">
    <property type="protein sequence ID" value="RVU71133.1"/>
    <property type="molecule type" value="Genomic_DNA"/>
</dbReference>
<feature type="compositionally biased region" description="Basic and acidic residues" evidence="1">
    <location>
        <begin position="37"/>
        <end position="52"/>
    </location>
</feature>
<sequence>MKKWMFGLGAVTAAVAAGVATKVFLDKNSTEETEEAEKDRGVSPVYEEKNVESTENTEDEKDDDVTDLKADAINHGYVPEEY</sequence>
<reference evidence="3 4" key="1">
    <citation type="submission" date="2018-12" db="EMBL/GenBank/DDBJ databases">
        <authorList>
            <person name="Meng J."/>
        </authorList>
    </citation>
    <scope>NUCLEOTIDE SEQUENCE [LARGE SCALE GENOMIC DNA]</scope>
    <source>
        <strain evidence="3 4">HT111-2</strain>
    </source>
</reference>
<comment type="caution">
    <text evidence="3">The sequence shown here is derived from an EMBL/GenBank/DDBJ whole genome shotgun (WGS) entry which is preliminary data.</text>
</comment>
<keyword evidence="4" id="KW-1185">Reference proteome</keyword>
<dbReference type="Proteomes" id="UP000288291">
    <property type="component" value="Unassembled WGS sequence"/>
</dbReference>
<feature type="chain" id="PRO_5039256369" evidence="2">
    <location>
        <begin position="17"/>
        <end position="82"/>
    </location>
</feature>